<gene>
    <name evidence="3" type="ORF">ACFQ1M_03990</name>
</gene>
<dbReference type="Pfam" id="PF04977">
    <property type="entry name" value="DivIC"/>
    <property type="match status" value="1"/>
</dbReference>
<dbReference type="EMBL" id="JBHTJH010000004">
    <property type="protein sequence ID" value="MFD0861357.1"/>
    <property type="molecule type" value="Genomic_DNA"/>
</dbReference>
<dbReference type="InterPro" id="IPR007060">
    <property type="entry name" value="FtsL/DivIC"/>
</dbReference>
<keyword evidence="2" id="KW-0472">Membrane</keyword>
<sequence>MKFYQRLKEKKWFAIISNVYVLTVTGFVIWMLFLDTNSWLTHKELNEEIEKLEQQKRHLKEEILKDKATLNRLRDPKELEKYARERYYMKKEGEEIYIIEYEDSLNTNQ</sequence>
<keyword evidence="2" id="KW-1133">Transmembrane helix</keyword>
<keyword evidence="1" id="KW-0175">Coiled coil</keyword>
<evidence type="ECO:0000313" key="4">
    <source>
        <dbReference type="Proteomes" id="UP001596978"/>
    </source>
</evidence>
<protein>
    <submittedName>
        <fullName evidence="3">Septum formation initiator family protein</fullName>
    </submittedName>
</protein>
<evidence type="ECO:0000313" key="3">
    <source>
        <dbReference type="EMBL" id="MFD0861357.1"/>
    </source>
</evidence>
<evidence type="ECO:0000256" key="2">
    <source>
        <dbReference type="SAM" id="Phobius"/>
    </source>
</evidence>
<keyword evidence="2" id="KW-0812">Transmembrane</keyword>
<feature type="coiled-coil region" evidence="1">
    <location>
        <begin position="42"/>
        <end position="69"/>
    </location>
</feature>
<evidence type="ECO:0000256" key="1">
    <source>
        <dbReference type="SAM" id="Coils"/>
    </source>
</evidence>
<keyword evidence="4" id="KW-1185">Reference proteome</keyword>
<dbReference type="Proteomes" id="UP001596978">
    <property type="component" value="Unassembled WGS sequence"/>
</dbReference>
<proteinExistence type="predicted"/>
<reference evidence="4" key="1">
    <citation type="journal article" date="2019" name="Int. J. Syst. Evol. Microbiol.">
        <title>The Global Catalogue of Microorganisms (GCM) 10K type strain sequencing project: providing services to taxonomists for standard genome sequencing and annotation.</title>
        <authorList>
            <consortium name="The Broad Institute Genomics Platform"/>
            <consortium name="The Broad Institute Genome Sequencing Center for Infectious Disease"/>
            <person name="Wu L."/>
            <person name="Ma J."/>
        </authorList>
    </citation>
    <scope>NUCLEOTIDE SEQUENCE [LARGE SCALE GENOMIC DNA]</scope>
    <source>
        <strain evidence="4">CCUG 62952</strain>
    </source>
</reference>
<feature type="transmembrane region" description="Helical" evidence="2">
    <location>
        <begin position="12"/>
        <end position="33"/>
    </location>
</feature>
<name>A0ABW3CW07_9FLAO</name>
<dbReference type="RefSeq" id="WP_386404218.1">
    <property type="nucleotide sequence ID" value="NZ_JBHTJH010000004.1"/>
</dbReference>
<accession>A0ABW3CW07</accession>
<organism evidence="3 4">
    <name type="scientific">Sungkyunkwania multivorans</name>
    <dbReference type="NCBI Taxonomy" id="1173618"/>
    <lineage>
        <taxon>Bacteria</taxon>
        <taxon>Pseudomonadati</taxon>
        <taxon>Bacteroidota</taxon>
        <taxon>Flavobacteriia</taxon>
        <taxon>Flavobacteriales</taxon>
        <taxon>Flavobacteriaceae</taxon>
        <taxon>Sungkyunkwania</taxon>
    </lineage>
</organism>
<comment type="caution">
    <text evidence="3">The sequence shown here is derived from an EMBL/GenBank/DDBJ whole genome shotgun (WGS) entry which is preliminary data.</text>
</comment>